<evidence type="ECO:0000256" key="7">
    <source>
        <dbReference type="ARBA" id="ARBA00022833"/>
    </source>
</evidence>
<dbReference type="VEuPathDB" id="FungiDB:AMAG_05162"/>
<dbReference type="GO" id="GO:0046872">
    <property type="term" value="F:metal ion binding"/>
    <property type="evidence" value="ECO:0007669"/>
    <property type="project" value="UniProtKB-KW"/>
</dbReference>
<keyword evidence="4" id="KW-0808">Transferase</keyword>
<evidence type="ECO:0000256" key="6">
    <source>
        <dbReference type="ARBA" id="ARBA00022737"/>
    </source>
</evidence>
<evidence type="ECO:0000256" key="3">
    <source>
        <dbReference type="ARBA" id="ARBA00022602"/>
    </source>
</evidence>
<keyword evidence="7" id="KW-0862">Zinc</keyword>
<protein>
    <recommendedName>
        <fullName evidence="8">Geranylgeranyl transferase type II subunit beta</fullName>
    </recommendedName>
    <alternativeName>
        <fullName evidence="9">Type II protein geranyl-geranyltransferase subunit beta</fullName>
    </alternativeName>
</protein>
<evidence type="ECO:0000256" key="9">
    <source>
        <dbReference type="ARBA" id="ARBA00032766"/>
    </source>
</evidence>
<dbReference type="Gene3D" id="1.50.10.20">
    <property type="match status" value="1"/>
</dbReference>
<dbReference type="Pfam" id="PF00432">
    <property type="entry name" value="Prenyltrans"/>
    <property type="match status" value="1"/>
</dbReference>
<gene>
    <name evidence="12" type="ORF">AMAG_05162</name>
</gene>
<dbReference type="AlphaFoldDB" id="A0A0L0SBB7"/>
<evidence type="ECO:0000313" key="13">
    <source>
        <dbReference type="Proteomes" id="UP000054350"/>
    </source>
</evidence>
<keyword evidence="5" id="KW-0479">Metal-binding</keyword>
<reference evidence="13" key="2">
    <citation type="submission" date="2009-11" db="EMBL/GenBank/DDBJ databases">
        <title>The Genome Sequence of Allomyces macrogynus strain ATCC 38327.</title>
        <authorList>
            <consortium name="The Broad Institute Genome Sequencing Platform"/>
            <person name="Russ C."/>
            <person name="Cuomo C."/>
            <person name="Shea T."/>
            <person name="Young S.K."/>
            <person name="Zeng Q."/>
            <person name="Koehrsen M."/>
            <person name="Haas B."/>
            <person name="Borodovsky M."/>
            <person name="Guigo R."/>
            <person name="Alvarado L."/>
            <person name="Berlin A."/>
            <person name="Borenstein D."/>
            <person name="Chen Z."/>
            <person name="Engels R."/>
            <person name="Freedman E."/>
            <person name="Gellesch M."/>
            <person name="Goldberg J."/>
            <person name="Griggs A."/>
            <person name="Gujja S."/>
            <person name="Heiman D."/>
            <person name="Hepburn T."/>
            <person name="Howarth C."/>
            <person name="Jen D."/>
            <person name="Larson L."/>
            <person name="Lewis B."/>
            <person name="Mehta T."/>
            <person name="Park D."/>
            <person name="Pearson M."/>
            <person name="Roberts A."/>
            <person name="Saif S."/>
            <person name="Shenoy N."/>
            <person name="Sisk P."/>
            <person name="Stolte C."/>
            <person name="Sykes S."/>
            <person name="Walk T."/>
            <person name="White J."/>
            <person name="Yandava C."/>
            <person name="Burger G."/>
            <person name="Gray M.W."/>
            <person name="Holland P.W.H."/>
            <person name="King N."/>
            <person name="Lang F.B.F."/>
            <person name="Roger A.J."/>
            <person name="Ruiz-Trillo I."/>
            <person name="Lander E."/>
            <person name="Nusbaum C."/>
        </authorList>
    </citation>
    <scope>NUCLEOTIDE SEQUENCE [LARGE SCALE GENOMIC DNA]</scope>
    <source>
        <strain evidence="13">ATCC 38327</strain>
    </source>
</reference>
<dbReference type="InterPro" id="IPR001330">
    <property type="entry name" value="Prenyltrans"/>
</dbReference>
<dbReference type="Proteomes" id="UP000054350">
    <property type="component" value="Unassembled WGS sequence"/>
</dbReference>
<feature type="domain" description="Prenyltransferase alpha-alpha toroid" evidence="11">
    <location>
        <begin position="46"/>
        <end position="357"/>
    </location>
</feature>
<evidence type="ECO:0000256" key="5">
    <source>
        <dbReference type="ARBA" id="ARBA00022723"/>
    </source>
</evidence>
<evidence type="ECO:0000313" key="12">
    <source>
        <dbReference type="EMBL" id="KNE59699.1"/>
    </source>
</evidence>
<comment type="cofactor">
    <cofactor evidence="1">
        <name>Zn(2+)</name>
        <dbReference type="ChEBI" id="CHEBI:29105"/>
    </cofactor>
</comment>
<dbReference type="InterPro" id="IPR008930">
    <property type="entry name" value="Terpenoid_cyclase/PrenylTrfase"/>
</dbReference>
<dbReference type="PANTHER" id="PTHR11774:SF11">
    <property type="entry name" value="GERANYLGERANYL TRANSFERASE TYPE-2 SUBUNIT BETA"/>
    <property type="match status" value="1"/>
</dbReference>
<keyword evidence="6" id="KW-0677">Repeat</keyword>
<dbReference type="InterPro" id="IPR045089">
    <property type="entry name" value="PGGT1B-like"/>
</dbReference>
<dbReference type="EMBL" id="GG745335">
    <property type="protein sequence ID" value="KNE59699.1"/>
    <property type="molecule type" value="Genomic_DNA"/>
</dbReference>
<organism evidence="12 13">
    <name type="scientific">Allomyces macrogynus (strain ATCC 38327)</name>
    <name type="common">Allomyces javanicus var. macrogynus</name>
    <dbReference type="NCBI Taxonomy" id="578462"/>
    <lineage>
        <taxon>Eukaryota</taxon>
        <taxon>Fungi</taxon>
        <taxon>Fungi incertae sedis</taxon>
        <taxon>Blastocladiomycota</taxon>
        <taxon>Blastocladiomycetes</taxon>
        <taxon>Blastocladiales</taxon>
        <taxon>Blastocladiaceae</taxon>
        <taxon>Allomyces</taxon>
    </lineage>
</organism>
<keyword evidence="3" id="KW-0637">Prenyltransferase</keyword>
<evidence type="ECO:0000256" key="1">
    <source>
        <dbReference type="ARBA" id="ARBA00001947"/>
    </source>
</evidence>
<name>A0A0L0SBB7_ALLM3</name>
<dbReference type="CDD" id="cd02890">
    <property type="entry name" value="PTase"/>
    <property type="match status" value="1"/>
</dbReference>
<evidence type="ECO:0000256" key="8">
    <source>
        <dbReference type="ARBA" id="ARBA00030816"/>
    </source>
</evidence>
<dbReference type="GO" id="GO:0008318">
    <property type="term" value="F:protein prenyltransferase activity"/>
    <property type="evidence" value="ECO:0007669"/>
    <property type="project" value="InterPro"/>
</dbReference>
<sequence length="389" mass="41958">MKPAAPAPTTTKPAPAAAPVASSPAPRVPQPAQKNHDDEEDDMDLDKAAAAVFLRRHIVHTPSAYTSMHGQRLTLVQFILATLDVMGHLDKEVDTETKVALVKWVYSLQHPHGGFVGSDHIPEADLASTYSALVCLVILGDTLAAVNRKTMAKWLHRLQSPTTGGYRQYESQPEDLTDLRFGYCAMVTRKLLGIPLASTARDAAIEYIAAKQTYEGGFGLKPPSEAHGGYTYCAVAALALLDALDRIRDRSALIHWAVARQELGYSGRIGKPNDTCYSFWIGASLAMLDALDLIDPDKNALYLCSQRTLFGGLSKDATSPPDLLHTYMGIAGMALQQHLLPAMAAKVQLADLDVVTNISVRALRHLHAAGGPDVLKDEQHAAAAIEVAE</sequence>
<evidence type="ECO:0000256" key="2">
    <source>
        <dbReference type="ARBA" id="ARBA00010497"/>
    </source>
</evidence>
<dbReference type="OrthoDB" id="24893at2759"/>
<evidence type="ECO:0000256" key="4">
    <source>
        <dbReference type="ARBA" id="ARBA00022679"/>
    </source>
</evidence>
<evidence type="ECO:0000256" key="10">
    <source>
        <dbReference type="SAM" id="MobiDB-lite"/>
    </source>
</evidence>
<accession>A0A0L0SBB7</accession>
<keyword evidence="13" id="KW-1185">Reference proteome</keyword>
<dbReference type="SUPFAM" id="SSF48239">
    <property type="entry name" value="Terpenoid cyclases/Protein prenyltransferases"/>
    <property type="match status" value="1"/>
</dbReference>
<comment type="similarity">
    <text evidence="2">Belongs to the protein prenyltransferase subunit beta family.</text>
</comment>
<reference evidence="12 13" key="1">
    <citation type="submission" date="2009-11" db="EMBL/GenBank/DDBJ databases">
        <title>Annotation of Allomyces macrogynus ATCC 38327.</title>
        <authorList>
            <consortium name="The Broad Institute Genome Sequencing Platform"/>
            <person name="Russ C."/>
            <person name="Cuomo C."/>
            <person name="Burger G."/>
            <person name="Gray M.W."/>
            <person name="Holland P.W.H."/>
            <person name="King N."/>
            <person name="Lang F.B.F."/>
            <person name="Roger A.J."/>
            <person name="Ruiz-Trillo I."/>
            <person name="Young S.K."/>
            <person name="Zeng Q."/>
            <person name="Gargeya S."/>
            <person name="Fitzgerald M."/>
            <person name="Haas B."/>
            <person name="Abouelleil A."/>
            <person name="Alvarado L."/>
            <person name="Arachchi H.M."/>
            <person name="Berlin A."/>
            <person name="Chapman S.B."/>
            <person name="Gearin G."/>
            <person name="Goldberg J."/>
            <person name="Griggs A."/>
            <person name="Gujja S."/>
            <person name="Hansen M."/>
            <person name="Heiman D."/>
            <person name="Howarth C."/>
            <person name="Larimer J."/>
            <person name="Lui A."/>
            <person name="MacDonald P.J.P."/>
            <person name="McCowen C."/>
            <person name="Montmayeur A."/>
            <person name="Murphy C."/>
            <person name="Neiman D."/>
            <person name="Pearson M."/>
            <person name="Priest M."/>
            <person name="Roberts A."/>
            <person name="Saif S."/>
            <person name="Shea T."/>
            <person name="Sisk P."/>
            <person name="Stolte C."/>
            <person name="Sykes S."/>
            <person name="Wortman J."/>
            <person name="Nusbaum C."/>
            <person name="Birren B."/>
        </authorList>
    </citation>
    <scope>NUCLEOTIDE SEQUENCE [LARGE SCALE GENOMIC DNA]</scope>
    <source>
        <strain evidence="12 13">ATCC 38327</strain>
    </source>
</reference>
<evidence type="ECO:0000259" key="11">
    <source>
        <dbReference type="Pfam" id="PF00432"/>
    </source>
</evidence>
<dbReference type="STRING" id="578462.A0A0L0SBB7"/>
<dbReference type="eggNOG" id="KOG0367">
    <property type="taxonomic scope" value="Eukaryota"/>
</dbReference>
<dbReference type="PANTHER" id="PTHR11774">
    <property type="entry name" value="GERANYLGERANYL TRANSFERASE TYPE BETA SUBUNIT"/>
    <property type="match status" value="1"/>
</dbReference>
<feature type="region of interest" description="Disordered" evidence="10">
    <location>
        <begin position="1"/>
        <end position="42"/>
    </location>
</feature>
<proteinExistence type="inferred from homology"/>
<feature type="compositionally biased region" description="Low complexity" evidence="10">
    <location>
        <begin position="1"/>
        <end position="33"/>
    </location>
</feature>